<feature type="compositionally biased region" description="Low complexity" evidence="2">
    <location>
        <begin position="94"/>
        <end position="108"/>
    </location>
</feature>
<feature type="region of interest" description="Disordered" evidence="2">
    <location>
        <begin position="207"/>
        <end position="363"/>
    </location>
</feature>
<dbReference type="InterPro" id="IPR032675">
    <property type="entry name" value="LRR_dom_sf"/>
</dbReference>
<feature type="compositionally biased region" description="Low complexity" evidence="2">
    <location>
        <begin position="145"/>
        <end position="167"/>
    </location>
</feature>
<feature type="compositionally biased region" description="Low complexity" evidence="2">
    <location>
        <begin position="662"/>
        <end position="679"/>
    </location>
</feature>
<evidence type="ECO:0000256" key="1">
    <source>
        <dbReference type="ARBA" id="ARBA00022737"/>
    </source>
</evidence>
<dbReference type="Gene3D" id="3.80.10.10">
    <property type="entry name" value="Ribonuclease Inhibitor"/>
    <property type="match status" value="1"/>
</dbReference>
<feature type="compositionally biased region" description="Pro residues" evidence="2">
    <location>
        <begin position="30"/>
        <end position="42"/>
    </location>
</feature>
<keyword evidence="1" id="KW-0677">Repeat</keyword>
<feature type="compositionally biased region" description="Basic and acidic residues" evidence="2">
    <location>
        <begin position="417"/>
        <end position="432"/>
    </location>
</feature>
<feature type="region of interest" description="Disordered" evidence="2">
    <location>
        <begin position="1099"/>
        <end position="1121"/>
    </location>
</feature>
<gene>
    <name evidence="4" type="ORF">BAE44_0012413</name>
</gene>
<feature type="compositionally biased region" description="Basic and acidic residues" evidence="2">
    <location>
        <begin position="559"/>
        <end position="570"/>
    </location>
</feature>
<feature type="region of interest" description="Disordered" evidence="2">
    <location>
        <begin position="1"/>
        <end position="195"/>
    </location>
</feature>
<evidence type="ECO:0000313" key="5">
    <source>
        <dbReference type="Proteomes" id="UP000095767"/>
    </source>
</evidence>
<organism evidence="4 5">
    <name type="scientific">Dichanthelium oligosanthes</name>
    <dbReference type="NCBI Taxonomy" id="888268"/>
    <lineage>
        <taxon>Eukaryota</taxon>
        <taxon>Viridiplantae</taxon>
        <taxon>Streptophyta</taxon>
        <taxon>Embryophyta</taxon>
        <taxon>Tracheophyta</taxon>
        <taxon>Spermatophyta</taxon>
        <taxon>Magnoliopsida</taxon>
        <taxon>Liliopsida</taxon>
        <taxon>Poales</taxon>
        <taxon>Poaceae</taxon>
        <taxon>PACMAD clade</taxon>
        <taxon>Panicoideae</taxon>
        <taxon>Panicodae</taxon>
        <taxon>Paniceae</taxon>
        <taxon>Dichantheliinae</taxon>
        <taxon>Dichanthelium</taxon>
    </lineage>
</organism>
<proteinExistence type="predicted"/>
<dbReference type="OrthoDB" id="1934998at2759"/>
<feature type="region of interest" description="Disordered" evidence="2">
    <location>
        <begin position="653"/>
        <end position="691"/>
    </location>
</feature>
<dbReference type="Proteomes" id="UP000095767">
    <property type="component" value="Unassembled WGS sequence"/>
</dbReference>
<feature type="compositionally biased region" description="Pro residues" evidence="2">
    <location>
        <begin position="75"/>
        <end position="89"/>
    </location>
</feature>
<feature type="compositionally biased region" description="Pro residues" evidence="2">
    <location>
        <begin position="1"/>
        <end position="13"/>
    </location>
</feature>
<feature type="compositionally biased region" description="Basic and acidic residues" evidence="2">
    <location>
        <begin position="170"/>
        <end position="190"/>
    </location>
</feature>
<dbReference type="PANTHER" id="PTHR47186:SF54">
    <property type="entry name" value="DISEASE RESISTANCE RPP13-LIKE PROTEIN 4"/>
    <property type="match status" value="1"/>
</dbReference>
<evidence type="ECO:0000259" key="3">
    <source>
        <dbReference type="Pfam" id="PF23598"/>
    </source>
</evidence>
<feature type="compositionally biased region" description="Basic and acidic residues" evidence="2">
    <location>
        <begin position="259"/>
        <end position="269"/>
    </location>
</feature>
<dbReference type="InterPro" id="IPR055414">
    <property type="entry name" value="LRR_R13L4/SHOC2-like"/>
</dbReference>
<dbReference type="EMBL" id="LWDX02034424">
    <property type="protein sequence ID" value="OEL26568.1"/>
    <property type="molecule type" value="Genomic_DNA"/>
</dbReference>
<feature type="compositionally biased region" description="Low complexity" evidence="2">
    <location>
        <begin position="43"/>
        <end position="54"/>
    </location>
</feature>
<comment type="caution">
    <text evidence="4">The sequence shown here is derived from an EMBL/GenBank/DDBJ whole genome shotgun (WGS) entry which is preliminary data.</text>
</comment>
<reference evidence="4 5" key="1">
    <citation type="submission" date="2016-09" db="EMBL/GenBank/DDBJ databases">
        <title>The draft genome of Dichanthelium oligosanthes: A C3 panicoid grass species.</title>
        <authorList>
            <person name="Studer A.J."/>
            <person name="Schnable J.C."/>
            <person name="Brutnell T.P."/>
        </authorList>
    </citation>
    <scope>NUCLEOTIDE SEQUENCE [LARGE SCALE GENOMIC DNA]</scope>
    <source>
        <strain evidence="5">cv. Kellogg 1175</strain>
        <tissue evidence="4">Leaf</tissue>
    </source>
</reference>
<feature type="region of interest" description="Disordered" evidence="2">
    <location>
        <begin position="388"/>
        <end position="451"/>
    </location>
</feature>
<feature type="region of interest" description="Disordered" evidence="2">
    <location>
        <begin position="515"/>
        <end position="576"/>
    </location>
</feature>
<dbReference type="Pfam" id="PF23598">
    <property type="entry name" value="LRR_14"/>
    <property type="match status" value="1"/>
</dbReference>
<feature type="compositionally biased region" description="Basic and acidic residues" evidence="2">
    <location>
        <begin position="305"/>
        <end position="322"/>
    </location>
</feature>
<feature type="compositionally biased region" description="Low complexity" evidence="2">
    <location>
        <begin position="518"/>
        <end position="536"/>
    </location>
</feature>
<dbReference type="AlphaFoldDB" id="A0A1E5VN71"/>
<protein>
    <recommendedName>
        <fullName evidence="3">Disease resistance R13L4/SHOC-2-like LRR domain-containing protein</fullName>
    </recommendedName>
</protein>
<keyword evidence="5" id="KW-1185">Reference proteome</keyword>
<name>A0A1E5VN71_9POAL</name>
<dbReference type="STRING" id="888268.A0A1E5VN71"/>
<sequence length="1121" mass="122840">MAEPGNTPPPPPQETETMKGSLAETAIVDPKPPTSEPAPQEAPPAVVEPVEETITPPPPPQETEPTDGVASALDPPLPTAEPARPPPSQEEPEAAAAGQTQEETTPEAGRQPPMPTKAEEVAALPRPSGTPSQERVVTAVEADKQLPATAAPPLQQPPQQQEGGAAEDASSVHEEEKDATLVRAQEGEKKPARRRWRCLRAAVRLLFLCPKPKDKEGEAKPSAPGGEPPVSGLEDKKTTPAKKIQRKDSAGGVPTEPQPQEKKWDKGEMKPSAPNGKETASGEKEQNPAPALKPHGKDSTGGVLDKTEVKQKDEGKVRHDETQAAPSGETSSLRPAESQAAGAVAGGDASPEGTPAGKTTPLPGFLAKRFQKAAKRLMAILSWYKGHRSPGVGGEAAGAAPMEEGKGDGIKPTTAVDGDKGADTKLAPDVKEPASGLEAEAPPKKLHPKWPREEERLEEILEDAFTRLLAMEYHNLSSMRKKCLLTFSVFELASEVKKQVMVYWWVSEFNLRHRSDQPAKSATPAAPAAETSGSETRCWPRKATAAPGDGNHSPAPQSKAEDGGGGKPDDGDAEGIFSELSSHGFLEPMKNWCSKVIHGCKVNPLVHWMVKRRARDDRIADLDENGNPAISQTNSSILCLTAGNRYMLQKMRMEDESQQAGSKPTTTKTSSSRQSPTTQDKAPDQGPKNTQPHELAEIAQLFKGKKVILNINAHVYPLSKSTFLNLAECLVVLQLGRWCNLDDNTYMEVDGLESLSAISLFKNLRYLSLRGLSRLTELPEGIRGLKKLAILDMRGCQNLVNVKSRITALKHLTHLDLTECYMLEHIERRITNLSELQVFKGFVFSTGTQWQNLCRLKDLKRLTKLQKLTISITTDANVGKGEMAELKHLISLRKLTITWSEIPSILDGESEKVRKRREELVEKWTSFELPLELLKLDIRCYPKKELKLKEHNNLKKLYLRGGDLETFSIGESESSNSSEKTNSIKTLRLRYLKHFNMEWEKIHLVVLKDIEYLEIVPKDEIQKDIKAELYSILDENGVWVKDNKEVRLIALATKEPPSTNNKEVKMEEEAHGAMEKSKGLSGPIEDHGTKATSVVTDVNEDGNDNAIKEQPGLPFCKDQVI</sequence>
<accession>A0A1E5VN71</accession>
<feature type="compositionally biased region" description="Polar residues" evidence="2">
    <location>
        <begin position="324"/>
        <end position="333"/>
    </location>
</feature>
<evidence type="ECO:0000313" key="4">
    <source>
        <dbReference type="EMBL" id="OEL26568.1"/>
    </source>
</evidence>
<dbReference type="SUPFAM" id="SSF52047">
    <property type="entry name" value="RNI-like"/>
    <property type="match status" value="1"/>
</dbReference>
<dbReference type="PANTHER" id="PTHR47186">
    <property type="entry name" value="LEUCINE-RICH REPEAT-CONTAINING PROTEIN 57"/>
    <property type="match status" value="1"/>
</dbReference>
<evidence type="ECO:0000256" key="2">
    <source>
        <dbReference type="SAM" id="MobiDB-lite"/>
    </source>
</evidence>
<feature type="domain" description="Disease resistance R13L4/SHOC-2-like LRR" evidence="3">
    <location>
        <begin position="748"/>
        <end position="897"/>
    </location>
</feature>